<evidence type="ECO:0000313" key="2">
    <source>
        <dbReference type="EMBL" id="RBP06466.1"/>
    </source>
</evidence>
<dbReference type="Gene3D" id="1.10.30.50">
    <property type="match status" value="1"/>
</dbReference>
<dbReference type="InterPro" id="IPR003615">
    <property type="entry name" value="HNH_nuc"/>
</dbReference>
<dbReference type="OrthoDB" id="9802901at2"/>
<dbReference type="InterPro" id="IPR052892">
    <property type="entry name" value="NA-targeting_endonuclease"/>
</dbReference>
<dbReference type="RefSeq" id="WP_113891537.1">
    <property type="nucleotide sequence ID" value="NZ_QNRK01000030.1"/>
</dbReference>
<dbReference type="GO" id="GO:0004519">
    <property type="term" value="F:endonuclease activity"/>
    <property type="evidence" value="ECO:0007669"/>
    <property type="project" value="UniProtKB-KW"/>
</dbReference>
<keyword evidence="3" id="KW-1185">Reference proteome</keyword>
<feature type="domain" description="HNH nuclease" evidence="1">
    <location>
        <begin position="84"/>
        <end position="134"/>
    </location>
</feature>
<dbReference type="InterPro" id="IPR002711">
    <property type="entry name" value="HNH"/>
</dbReference>
<dbReference type="CDD" id="cd00085">
    <property type="entry name" value="HNHc"/>
    <property type="match status" value="1"/>
</dbReference>
<proteinExistence type="predicted"/>
<gene>
    <name evidence="2" type="ORF">DFR50_13023</name>
</gene>
<dbReference type="PANTHER" id="PTHR33877:SF2">
    <property type="entry name" value="OS07G0170200 PROTEIN"/>
    <property type="match status" value="1"/>
</dbReference>
<dbReference type="EMBL" id="QNRK01000030">
    <property type="protein sequence ID" value="RBP06466.1"/>
    <property type="molecule type" value="Genomic_DNA"/>
</dbReference>
<keyword evidence="2" id="KW-0540">Nuclease</keyword>
<dbReference type="Pfam" id="PF01844">
    <property type="entry name" value="HNH"/>
    <property type="match status" value="1"/>
</dbReference>
<organism evidence="2 3">
    <name type="scientific">Roseiarcus fermentans</name>
    <dbReference type="NCBI Taxonomy" id="1473586"/>
    <lineage>
        <taxon>Bacteria</taxon>
        <taxon>Pseudomonadati</taxon>
        <taxon>Pseudomonadota</taxon>
        <taxon>Alphaproteobacteria</taxon>
        <taxon>Hyphomicrobiales</taxon>
        <taxon>Roseiarcaceae</taxon>
        <taxon>Roseiarcus</taxon>
    </lineage>
</organism>
<keyword evidence="2" id="KW-0378">Hydrolase</keyword>
<reference evidence="2 3" key="1">
    <citation type="submission" date="2018-06" db="EMBL/GenBank/DDBJ databases">
        <title>Genomic Encyclopedia of Type Strains, Phase IV (KMG-IV): sequencing the most valuable type-strain genomes for metagenomic binning, comparative biology and taxonomic classification.</title>
        <authorList>
            <person name="Goeker M."/>
        </authorList>
    </citation>
    <scope>NUCLEOTIDE SEQUENCE [LARGE SCALE GENOMIC DNA]</scope>
    <source>
        <strain evidence="2 3">DSM 24875</strain>
    </source>
</reference>
<evidence type="ECO:0000259" key="1">
    <source>
        <dbReference type="SMART" id="SM00507"/>
    </source>
</evidence>
<dbReference type="SMART" id="SM00507">
    <property type="entry name" value="HNHc"/>
    <property type="match status" value="1"/>
</dbReference>
<comment type="caution">
    <text evidence="2">The sequence shown here is derived from an EMBL/GenBank/DDBJ whole genome shotgun (WGS) entry which is preliminary data.</text>
</comment>
<dbReference type="GO" id="GO:0008270">
    <property type="term" value="F:zinc ion binding"/>
    <property type="evidence" value="ECO:0007669"/>
    <property type="project" value="InterPro"/>
</dbReference>
<keyword evidence="2" id="KW-0255">Endonuclease</keyword>
<dbReference type="GO" id="GO:0003676">
    <property type="term" value="F:nucleic acid binding"/>
    <property type="evidence" value="ECO:0007669"/>
    <property type="project" value="InterPro"/>
</dbReference>
<sequence length="188" mass="21822">MTVHIQSLSPGNCPALVLNADFRPLSYYPLSIWCWQDAIKAVFLDRVNILSEYDTLVRSPSFEMRLPSVVSLKSYVKPTRFPAFTRFNVFLRDRFTCQYCGEREDLTFDHVIPRSKGGVTSWENVVAACSACNLRKADMLPSVARMWPSTEPYQPTVHDLHQNGRAFPPNYLHESWMDYLYWDSELEE</sequence>
<accession>A0A366EX19</accession>
<dbReference type="Proteomes" id="UP000253529">
    <property type="component" value="Unassembled WGS sequence"/>
</dbReference>
<evidence type="ECO:0000313" key="3">
    <source>
        <dbReference type="Proteomes" id="UP000253529"/>
    </source>
</evidence>
<dbReference type="PANTHER" id="PTHR33877">
    <property type="entry name" value="SLL1193 PROTEIN"/>
    <property type="match status" value="1"/>
</dbReference>
<dbReference type="AlphaFoldDB" id="A0A366EX19"/>
<name>A0A366EX19_9HYPH</name>
<protein>
    <submittedName>
        <fullName evidence="2">5-methylcytosine-specific restriction endonuclease McrA</fullName>
    </submittedName>
</protein>